<feature type="domain" description="HTH marR-type" evidence="1">
    <location>
        <begin position="1"/>
        <end position="143"/>
    </location>
</feature>
<dbReference type="SMART" id="SM00347">
    <property type="entry name" value="HTH_MARR"/>
    <property type="match status" value="1"/>
</dbReference>
<dbReference type="PANTHER" id="PTHR33164">
    <property type="entry name" value="TRANSCRIPTIONAL REGULATOR, MARR FAMILY"/>
    <property type="match status" value="1"/>
</dbReference>
<dbReference type="PROSITE" id="PS50995">
    <property type="entry name" value="HTH_MARR_2"/>
    <property type="match status" value="1"/>
</dbReference>
<dbReference type="PRINTS" id="PR00598">
    <property type="entry name" value="HTHMARR"/>
</dbReference>
<evidence type="ECO:0000313" key="3">
    <source>
        <dbReference type="Proteomes" id="UP001165584"/>
    </source>
</evidence>
<keyword evidence="3" id="KW-1185">Reference proteome</keyword>
<organism evidence="2 3">
    <name type="scientific">Herbiconiux aconitum</name>
    <dbReference type="NCBI Taxonomy" id="2970913"/>
    <lineage>
        <taxon>Bacteria</taxon>
        <taxon>Bacillati</taxon>
        <taxon>Actinomycetota</taxon>
        <taxon>Actinomycetes</taxon>
        <taxon>Micrococcales</taxon>
        <taxon>Microbacteriaceae</taxon>
        <taxon>Herbiconiux</taxon>
    </lineage>
</organism>
<protein>
    <submittedName>
        <fullName evidence="2">MarR family transcriptional regulator</fullName>
    </submittedName>
</protein>
<dbReference type="InterPro" id="IPR036388">
    <property type="entry name" value="WH-like_DNA-bd_sf"/>
</dbReference>
<proteinExistence type="predicted"/>
<sequence length="148" mass="15715">MTDALDENELGAYFALVAAGDLIQRAVTTQLGEHGLSPLQFSVLARLLDAPAGLRMSELADVLVVSRSGLTYQITQLEKSGLVERASSPGDDRGVVATLTATGRDRVLGAFPGHVALVRENFLDFLQPGEADAIRVALERVVESLRGA</sequence>
<reference evidence="2" key="1">
    <citation type="submission" date="2022-08" db="EMBL/GenBank/DDBJ databases">
        <authorList>
            <person name="Deng Y."/>
            <person name="Han X.-F."/>
            <person name="Zhang Y.-Q."/>
        </authorList>
    </citation>
    <scope>NUCLEOTIDE SEQUENCE</scope>
    <source>
        <strain evidence="2">CPCC 205763</strain>
    </source>
</reference>
<dbReference type="Gene3D" id="1.10.10.10">
    <property type="entry name" value="Winged helix-like DNA-binding domain superfamily/Winged helix DNA-binding domain"/>
    <property type="match status" value="1"/>
</dbReference>
<dbReference type="Proteomes" id="UP001165584">
    <property type="component" value="Unassembled WGS sequence"/>
</dbReference>
<evidence type="ECO:0000313" key="2">
    <source>
        <dbReference type="EMBL" id="MCS5717657.1"/>
    </source>
</evidence>
<evidence type="ECO:0000259" key="1">
    <source>
        <dbReference type="PROSITE" id="PS50995"/>
    </source>
</evidence>
<dbReference type="PANTHER" id="PTHR33164:SF99">
    <property type="entry name" value="MARR FAMILY REGULATORY PROTEIN"/>
    <property type="match status" value="1"/>
</dbReference>
<accession>A0ABT2GN49</accession>
<dbReference type="RefSeq" id="WP_259506088.1">
    <property type="nucleotide sequence ID" value="NZ_JANLCM010000001.1"/>
</dbReference>
<dbReference type="EMBL" id="JANLCM010000001">
    <property type="protein sequence ID" value="MCS5717657.1"/>
    <property type="molecule type" value="Genomic_DNA"/>
</dbReference>
<gene>
    <name evidence="2" type="ORF">N1027_05845</name>
</gene>
<dbReference type="InterPro" id="IPR039422">
    <property type="entry name" value="MarR/SlyA-like"/>
</dbReference>
<dbReference type="SUPFAM" id="SSF46785">
    <property type="entry name" value="Winged helix' DNA-binding domain"/>
    <property type="match status" value="1"/>
</dbReference>
<name>A0ABT2GN49_9MICO</name>
<dbReference type="InterPro" id="IPR036390">
    <property type="entry name" value="WH_DNA-bd_sf"/>
</dbReference>
<dbReference type="InterPro" id="IPR000835">
    <property type="entry name" value="HTH_MarR-typ"/>
</dbReference>
<dbReference type="Pfam" id="PF12802">
    <property type="entry name" value="MarR_2"/>
    <property type="match status" value="1"/>
</dbReference>
<comment type="caution">
    <text evidence="2">The sequence shown here is derived from an EMBL/GenBank/DDBJ whole genome shotgun (WGS) entry which is preliminary data.</text>
</comment>